<gene>
    <name evidence="2" type="ORF">BO97DRAFT_227186</name>
</gene>
<sequence length="161" mass="17711">MRASFFVLSFSFALVAPRITKIKKIYIYPSEEQYSCIIVARFPSVYLQTTFPTRAAFPPTGVPLEYPSSTGIGHYERDCVNDGNFQLAECARRSQPCRRSPRLKTRCIIALSCAIVPGCPCVGGKGENQENQGIVEGGGDADCAGDGELLSMKVDVRDHRR</sequence>
<dbReference type="EMBL" id="KZ824319">
    <property type="protein sequence ID" value="RAL08115.1"/>
    <property type="molecule type" value="Genomic_DNA"/>
</dbReference>
<dbReference type="GeneID" id="37194981"/>
<keyword evidence="1" id="KW-0732">Signal</keyword>
<evidence type="ECO:0000313" key="2">
    <source>
        <dbReference type="EMBL" id="RAL08115.1"/>
    </source>
</evidence>
<proteinExistence type="predicted"/>
<dbReference type="RefSeq" id="XP_025547269.1">
    <property type="nucleotide sequence ID" value="XM_025690692.1"/>
</dbReference>
<dbReference type="AlphaFoldDB" id="A0A395HLL0"/>
<dbReference type="VEuPathDB" id="FungiDB:BO97DRAFT_227186"/>
<dbReference type="Proteomes" id="UP000248961">
    <property type="component" value="Unassembled WGS sequence"/>
</dbReference>
<keyword evidence="3" id="KW-1185">Reference proteome</keyword>
<name>A0A395HLL0_ASPHC</name>
<feature type="chain" id="PRO_5017438775" evidence="1">
    <location>
        <begin position="18"/>
        <end position="161"/>
    </location>
</feature>
<feature type="signal peptide" evidence="1">
    <location>
        <begin position="1"/>
        <end position="17"/>
    </location>
</feature>
<accession>A0A395HLL0</accession>
<reference evidence="2 3" key="1">
    <citation type="submission" date="2018-02" db="EMBL/GenBank/DDBJ databases">
        <title>The genomes of Aspergillus section Nigri reveals drivers in fungal speciation.</title>
        <authorList>
            <consortium name="DOE Joint Genome Institute"/>
            <person name="Vesth T.C."/>
            <person name="Nybo J."/>
            <person name="Theobald S."/>
            <person name="Brandl J."/>
            <person name="Frisvad J.C."/>
            <person name="Nielsen K.F."/>
            <person name="Lyhne E.K."/>
            <person name="Kogle M.E."/>
            <person name="Kuo A."/>
            <person name="Riley R."/>
            <person name="Clum A."/>
            <person name="Nolan M."/>
            <person name="Lipzen A."/>
            <person name="Salamov A."/>
            <person name="Henrissat B."/>
            <person name="Wiebenga A."/>
            <person name="De vries R.P."/>
            <person name="Grigoriev I.V."/>
            <person name="Mortensen U.H."/>
            <person name="Andersen M.R."/>
            <person name="Baker S.E."/>
        </authorList>
    </citation>
    <scope>NUCLEOTIDE SEQUENCE [LARGE SCALE GENOMIC DNA]</scope>
    <source>
        <strain evidence="2 3">CBS 101889</strain>
    </source>
</reference>
<evidence type="ECO:0000256" key="1">
    <source>
        <dbReference type="SAM" id="SignalP"/>
    </source>
</evidence>
<evidence type="ECO:0000313" key="3">
    <source>
        <dbReference type="Proteomes" id="UP000248961"/>
    </source>
</evidence>
<organism evidence="2 3">
    <name type="scientific">Aspergillus homomorphus (strain CBS 101889)</name>
    <dbReference type="NCBI Taxonomy" id="1450537"/>
    <lineage>
        <taxon>Eukaryota</taxon>
        <taxon>Fungi</taxon>
        <taxon>Dikarya</taxon>
        <taxon>Ascomycota</taxon>
        <taxon>Pezizomycotina</taxon>
        <taxon>Eurotiomycetes</taxon>
        <taxon>Eurotiomycetidae</taxon>
        <taxon>Eurotiales</taxon>
        <taxon>Aspergillaceae</taxon>
        <taxon>Aspergillus</taxon>
        <taxon>Aspergillus subgen. Circumdati</taxon>
    </lineage>
</organism>
<protein>
    <submittedName>
        <fullName evidence="2">Uncharacterized protein</fullName>
    </submittedName>
</protein>